<keyword evidence="4" id="KW-0963">Cytoplasm</keyword>
<dbReference type="FunFam" id="3.40.50.300:FF:002141">
    <property type="entry name" value="Dynein heavy chain"/>
    <property type="match status" value="1"/>
</dbReference>
<evidence type="ECO:0000256" key="8">
    <source>
        <dbReference type="ARBA" id="ARBA00022840"/>
    </source>
</evidence>
<dbReference type="PANTHER" id="PTHR22878">
    <property type="entry name" value="DYNEIN HEAVY CHAIN 6, AXONEMAL-LIKE-RELATED"/>
    <property type="match status" value="1"/>
</dbReference>
<dbReference type="InterPro" id="IPR042222">
    <property type="entry name" value="Dynein_2_N"/>
</dbReference>
<dbReference type="FunFam" id="3.20.180.20:FF:000003">
    <property type="entry name" value="Dynein heavy chain 12, axonemal"/>
    <property type="match status" value="1"/>
</dbReference>
<keyword evidence="10" id="KW-0243">Dynein</keyword>
<dbReference type="Pfam" id="PF12774">
    <property type="entry name" value="AAA_6"/>
    <property type="match status" value="1"/>
</dbReference>
<reference evidence="18 19" key="1">
    <citation type="journal article" date="2010" name="Science">
        <title>Genomic comparison of the ants Camponotus floridanus and Harpegnathos saltator.</title>
        <authorList>
            <person name="Bonasio R."/>
            <person name="Zhang G."/>
            <person name="Ye C."/>
            <person name="Mutti N.S."/>
            <person name="Fang X."/>
            <person name="Qin N."/>
            <person name="Donahue G."/>
            <person name="Yang P."/>
            <person name="Li Q."/>
            <person name="Li C."/>
            <person name="Zhang P."/>
            <person name="Huang Z."/>
            <person name="Berger S.L."/>
            <person name="Reinberg D."/>
            <person name="Wang J."/>
            <person name="Liebig J."/>
        </authorList>
    </citation>
    <scope>NUCLEOTIDE SEQUENCE [LARGE SCALE GENOMIC DNA]</scope>
    <source>
        <strain evidence="18 19">R22 G/1</strain>
    </source>
</reference>
<dbReference type="FunFam" id="3.40.50.300:FF:000223">
    <property type="entry name" value="Dynein heavy chain 3, axonemal"/>
    <property type="match status" value="1"/>
</dbReference>
<dbReference type="Gene3D" id="3.40.50.300">
    <property type="entry name" value="P-loop containing nucleotide triphosphate hydrolases"/>
    <property type="match status" value="5"/>
</dbReference>
<dbReference type="Pfam" id="PF12775">
    <property type="entry name" value="AAA_7"/>
    <property type="match status" value="1"/>
</dbReference>
<dbReference type="FunFam" id="3.40.50.300:FF:000362">
    <property type="entry name" value="Dynein, axonemal, heavy chain 6"/>
    <property type="match status" value="1"/>
</dbReference>
<feature type="domain" description="AAA+ ATPase" evidence="17">
    <location>
        <begin position="1722"/>
        <end position="1870"/>
    </location>
</feature>
<feature type="coiled-coil region" evidence="16">
    <location>
        <begin position="2564"/>
        <end position="2608"/>
    </location>
</feature>
<dbReference type="Gene3D" id="1.20.1270.280">
    <property type="match status" value="1"/>
</dbReference>
<dbReference type="GO" id="GO:0008569">
    <property type="term" value="F:minus-end-directed microtubule motor activity"/>
    <property type="evidence" value="ECO:0007669"/>
    <property type="project" value="InterPro"/>
</dbReference>
<dbReference type="Pfam" id="PF08393">
    <property type="entry name" value="DHC_N2"/>
    <property type="match status" value="1"/>
</dbReference>
<keyword evidence="19" id="KW-1185">Reference proteome</keyword>
<dbReference type="FunFam" id="1.10.287.2620:FF:000002">
    <property type="entry name" value="Dynein heavy chain 2, axonemal"/>
    <property type="match status" value="1"/>
</dbReference>
<dbReference type="EMBL" id="GL449698">
    <property type="protein sequence ID" value="EFN82164.1"/>
    <property type="molecule type" value="Genomic_DNA"/>
</dbReference>
<keyword evidence="8" id="KW-0067">ATP-binding</keyword>
<evidence type="ECO:0000256" key="9">
    <source>
        <dbReference type="ARBA" id="ARBA00022846"/>
    </source>
</evidence>
<dbReference type="InterPro" id="IPR004273">
    <property type="entry name" value="Dynein_heavy_D6_P-loop"/>
</dbReference>
<dbReference type="Pfam" id="PF03028">
    <property type="entry name" value="Dynein_heavy"/>
    <property type="match status" value="1"/>
</dbReference>
<dbReference type="FunFam" id="1.10.8.710:FF:000004">
    <property type="entry name" value="Dynein axonemal heavy chain 6"/>
    <property type="match status" value="1"/>
</dbReference>
<dbReference type="PANTHER" id="PTHR22878:SF70">
    <property type="entry name" value="DYNEIN HEAVY CHAIN 2, AXONEMAL"/>
    <property type="match status" value="1"/>
</dbReference>
<evidence type="ECO:0000313" key="19">
    <source>
        <dbReference type="Proteomes" id="UP000008237"/>
    </source>
</evidence>
<dbReference type="FunFam" id="3.40.50.300:FF:001328">
    <property type="entry name" value="Dynein heavy chain 6, axonemal"/>
    <property type="match status" value="1"/>
</dbReference>
<dbReference type="InterPro" id="IPR003593">
    <property type="entry name" value="AAA+_ATPase"/>
</dbReference>
<dbReference type="InParanoid" id="E2BQB0"/>
<keyword evidence="14" id="KW-0206">Cytoskeleton</keyword>
<dbReference type="InterPro" id="IPR041466">
    <property type="entry name" value="Dynein_AAA5_ext"/>
</dbReference>
<dbReference type="FunFam" id="1.10.8.720:FF:000001">
    <property type="entry name" value="dynein heavy chain 7, axonemal"/>
    <property type="match status" value="1"/>
</dbReference>
<dbReference type="Pfam" id="PF18199">
    <property type="entry name" value="Dynein_C"/>
    <property type="match status" value="1"/>
</dbReference>
<keyword evidence="11 16" id="KW-0175">Coiled coil</keyword>
<evidence type="ECO:0000256" key="16">
    <source>
        <dbReference type="SAM" id="Coils"/>
    </source>
</evidence>
<dbReference type="Gene3D" id="3.10.490.20">
    <property type="match status" value="1"/>
</dbReference>
<organism evidence="19">
    <name type="scientific">Harpegnathos saltator</name>
    <name type="common">Jerdon's jumping ant</name>
    <dbReference type="NCBI Taxonomy" id="610380"/>
    <lineage>
        <taxon>Eukaryota</taxon>
        <taxon>Metazoa</taxon>
        <taxon>Ecdysozoa</taxon>
        <taxon>Arthropoda</taxon>
        <taxon>Hexapoda</taxon>
        <taxon>Insecta</taxon>
        <taxon>Pterygota</taxon>
        <taxon>Neoptera</taxon>
        <taxon>Endopterygota</taxon>
        <taxon>Hymenoptera</taxon>
        <taxon>Apocrita</taxon>
        <taxon>Aculeata</taxon>
        <taxon>Formicoidea</taxon>
        <taxon>Formicidae</taxon>
        <taxon>Ponerinae</taxon>
        <taxon>Ponerini</taxon>
        <taxon>Harpegnathos</taxon>
    </lineage>
</organism>
<dbReference type="SMART" id="SM00382">
    <property type="entry name" value="AAA"/>
    <property type="match status" value="2"/>
</dbReference>
<dbReference type="Gene3D" id="1.20.920.20">
    <property type="match status" value="1"/>
</dbReference>
<keyword evidence="6" id="KW-0677">Repeat</keyword>
<protein>
    <submittedName>
        <fullName evidence="18">Dynein heavy chain 7, axonemal</fullName>
    </submittedName>
</protein>
<dbReference type="GO" id="GO:0005874">
    <property type="term" value="C:microtubule"/>
    <property type="evidence" value="ECO:0007669"/>
    <property type="project" value="UniProtKB-KW"/>
</dbReference>
<accession>E2BQB0</accession>
<dbReference type="Gene3D" id="1.10.8.720">
    <property type="entry name" value="Region D6 of dynein motor"/>
    <property type="match status" value="1"/>
</dbReference>
<dbReference type="FunFam" id="1.20.920.30:FF:000002">
    <property type="entry name" value="Dynein axonemal heavy chain 3"/>
    <property type="match status" value="1"/>
</dbReference>
<dbReference type="InterPro" id="IPR035706">
    <property type="entry name" value="AAA_9"/>
</dbReference>
<keyword evidence="5" id="KW-0493">Microtubule</keyword>
<dbReference type="FunFam" id="1.20.140.100:FF:000004">
    <property type="entry name" value="Dynein axonemal heavy chain 6"/>
    <property type="match status" value="1"/>
</dbReference>
<evidence type="ECO:0000256" key="1">
    <source>
        <dbReference type="ARBA" id="ARBA00004230"/>
    </source>
</evidence>
<evidence type="ECO:0000259" key="17">
    <source>
        <dbReference type="SMART" id="SM00382"/>
    </source>
</evidence>
<name>E2BQB0_HARSA</name>
<dbReference type="GO" id="GO:0005858">
    <property type="term" value="C:axonemal dynein complex"/>
    <property type="evidence" value="ECO:0007669"/>
    <property type="project" value="UniProtKB-ARBA"/>
</dbReference>
<evidence type="ECO:0000256" key="4">
    <source>
        <dbReference type="ARBA" id="ARBA00022490"/>
    </source>
</evidence>
<dbReference type="InterPro" id="IPR042219">
    <property type="entry name" value="AAA_lid_11_sf"/>
</dbReference>
<feature type="domain" description="AAA+ ATPase" evidence="17">
    <location>
        <begin position="1073"/>
        <end position="1212"/>
    </location>
</feature>
<evidence type="ECO:0000256" key="3">
    <source>
        <dbReference type="ARBA" id="ARBA00008887"/>
    </source>
</evidence>
<sequence>MSMKKSIVDFTLQEPFGEVDAPCALPTHSRVIAEPFSPEYSDKYRRIKSTLERRSIILYHPCIRKILDYWYREYGDIKQVDKLELASFGKSYDLPSFDYKFSRMLRSTNDKVLQQWLSRICDILVAASKKKNLPATTDFRYKRFFNCLAYVMENQLRDLCLRSIEDYIDYLVDVGRTNCGFNINVVVKNISVTFEPTFQAFVGTLSMLLNSLYDSTTTLPRAEVKLELVPGVPSDVHSAELLKPTISSELLDQHTDTIANLIERYRTDAELQLREFDKYLGLIKNEDANYVMNFLKAQPPNPFEKHCELIDYYDQLSKNVPLEFHRTFFTDLFVVRRQHIIEHIAATADHLKGELISKMIADYQQMVRTIGDEYQNIADQALSTPPNVSELVTLQEFIRKSKTKTIIELEGKLREVMKYILFLSDYIHLTPVEIKNNNYAFHWVKIEKFEQDLGIYAKHCDELQYWGNIEEIRRYKKKATSLDNKLIAAMDTIDEFNEEEKLFGWELSQYPLRKKVADKLLPYKKLYDTACEFMSNHEMWTEAVVGAYDPEVIDTETSNAYRIVYKLEKTFQEPIVRKLAEVVRTNIEEFKEHMPVILTLGNPHLKSRHWEQISEIVGFPIVVDQYMTLAKILDYGLDDYVAKFETISEAASKEGHLETSLYKMYSDWTDIEFTVNSYRDTGTYVIASVDEIQLLLDDHLMKTQTMKNSLYIKPFEKETLEWEAKLLLLQDIMDYWLKVQGTWMYLEPIFSSPDIQQQMPEESRRFSAIWREIMAVVAVNPAVMFVVDIEKMLERLKKCTNLLELVQKGLATYLEKKRLYFPRFFFLSNDELLEILSETKDPTRVQPHLKKCFEGIAKLIFTDEMEAIAMISSEGEEIILEDVIDTTAARGQVEKWLLELENDMKRSVKAQVIHAKDAFPTKARSQWALDWPGQAILCISKMYWTAHITDKFSEGIESLKAYVETCTHELNEIVKLVRSKLSKQNRTTLEALVTLDVHSRDVLTEISKQDVTRASDFKWLCQLRYYWMDNDLLTMMINSTLGYAYEYLGNTSRLVITPLTDRCYRTLFGALSLHLGGAPEGPAGTGKTETTKDLAKAVAKQCVVFNCSEGLDYIALGKFFKGLASTGAWSCFDEFNRIDLEVLSVVAQQILTIQRAINAEQKVLIFEDTELSLDRTCAVFITMNPGYAGRSELPDNLKALFRPVAMMVPDYALIAENTLYSYGFYNARPLSVKIVMAYKLCSEQLSSQNHYDYGMRAVKSVLIAAGNLKLRYPEENEDILILRSITDVNLPKFLSEDLLLFRGIISDLFPNVVLPEPDYKHLNASAYQACAAANIQCVPVFLEKIQQIYEMMLVRHGFMIIGYPFGGKTTAYKMLADVLEICEENNLMNEHKVEMTIINPKAITLGQLYGHFDPSSHEWQDGILAVSYRAFATSTNENRKWLIFDGPIDAIWIESMNTVLDDNKKLCLMSGEIIQLAPTTNLIFESLDLEAASPATVSRCGMIYMEPTSLGWEPMLESWIATLPEVVDEWLRTFLYESLFLRFCTPLFHLLRRCNVKELCPMPDSNLLRSVTYLMDCFMDDYYDEETAKKISELDLRAQIEGSFFFSCIWGMGGTLEATYREQFSIMFRGLLEKEFPIALMNEFQMKELVPPPLKPYIFVMPKHHLVFDYRFFKEGKGKWKLWSDELMNAPPIPRDIPVNQIIVPTVETIRYTTLFQMLVQHEKPVLFVGPTGTGKSVYIIDFLLKKNNAAVNKPLLINFSAQTTANQTQDIIMSKLDRRRKGVFGPPIGKRWIIFVDDVSMPMKETYGAQPPIELLRQWLDHWQWYDRKEATIIKLIEIQLMCAMVPPIAGGKDVTSRFKRHFFALAISEFEDDVMVTIFSRIVLWHLDTRGFSKDFDPCIDQLVLATLDIYKESLCNLLPTPAKSHYKFNLRDFSRVIQGVLLSVPEVMPALSNMKRLWVHEILRVFGDRLIDEMDIKWLVGQIASTLKKRMEISIEELFEDLLPKDAKTITMDKLRNLIYCDFADAKLDARLYQEVIDLEQLREIMETYLNEYNSMTKKPMNLVLFRFAIEHLSKIARIIKQPRSHALLVGVGGSGRQSLTRLASHICDYDVHQIEITQQYGVHEWHEDIKGIMRKATASELHSTFLFSDTQIKEESFLEDISNMLNTGEVPNIFTNEEKTEICEKMKQIDRQRERSLQTDGSQAALFNLFVQLIRDQLHIVVTVSPIGDAFRNRIRKFPALVNCCTIDWLQPWPEDALLAVATKFLSAIELTDNERSACIAMCQFFHVSTQKMSEEFLIRLNRHNYVTPTSYLEMINTFQTLLEKKRSDVSRAKGRYEGGLGQLDSTQHQVTEMQETLKQLQPKLVATTQDVQKMLANVEKESQEMAEFEKMIKIDETAAQEVADEASAIKVECDANLAEAMPILNRAQAALDTLTLSDIAVVKAMKYPPYAVRLVVESVCVLKQVKPERVQKEGVHVEDYWKVALKVLSDIKFLDSLLHFDKDNIPEDVIAKIRKDYLTNPDFDPEKMKKVSMACEGLCRWVIAMSEYDEIAKIVAPKKRALAEAEQAYQTAMEKLELKREQLRRVERKLLDLQELLNQRKADFQAMSDQVTDCEMKLKRAEDLIGGLGGEYARWSQTAKELGEKYYRLTGDVIIASGIVAYLGPFTMPFRVQQIKEWVELCTKLQVICTQDFQLREILGEPVLIRSWNIAGLPADAFSIDNGIIVANARRWPLMIDPQNQANIWVKNMEKDNSLSIIRLTQQDYVRILENAIQFGQPILLENVEEELDAVLEPILLKQTFKHAGAMCIKLGDAIVEYNTNFRLYITTKLRNPHYLPEIAVRVTLLNFMITPSGLEDQLLGIVVARERPDLESEKNALIVQSAANKRMLKETEDKILEVLSSESNILEDEEAIDILTSSKNLSDDIQAKQAATEITEKSIDVARLQYKPIAVYSTILFFTIASLANIDPMYQYSLVWFVNLYNIAITNTEPAETVEQRLKDLTEYFTYSLYGNICRSLFEKDKLLFALLLVVNLRETSETPEFVSQWLFLLTGGMGLENPYVNPTEWLPVKQWNELCRLHDVTGFEGIRESFSQNVDEWRKLFDSKEPQEEFFPAPYDKLQLFERMLILRCIRPDKIIPAMQKLVEEQLGAEFVEAPPFDLSSSYADSNCCIPLIFILTPGTDPAQTLMAFADEQGYGAKRLFYLSLGQGQGPIAEGLIKNGVLLGNWVVLQNCHLAKSWMPTLEKICEGLIPDTIHSDFRLWLTSYPADHFPISVLQNGIKMTNEPPKGLRANILRSYTSDPISNPEFFEGCAQSDNFKKLIYSLCFFHAIVQERRKFGPIGWNIPYEYNETDLRISVLQLKMFLDQYEDVQFEALQYLTGECNYGGRVTDEWDRRTLNTILAKFYCRELLEDKLYYFDQSSTMYYCPIAREYEAYLSYTRNLPIITGPSVFGMNENADILKDQRETELLFSSLLLTQEAVKSGMRQTSDDDMVYNIATEILEKLPDDFDLVTVLERYPTLYSESMNTVLVQEMDRFNKLLRCMRDSLVNIRKAIKGVIVMSFELEDIYEAILTSRIPASWKQNSYPSLKPLGSYISDFLQRLMFLQKWYDEGPPVTFWLPGFYFTQAFLTGIRQNYARKYQIPIDLLTFDFIILKESVFESPPKDGVYIYGLFLDGARFDIKSMNVEESFPKVLYDNVPFLQFIPSKVEDIKERRLYVCPLYKTSERRGVLSTTGHSTNFVIAIWLPTIKPPEHWIIRGVAMLCQLSE</sequence>
<dbReference type="Gene3D" id="6.10.140.1060">
    <property type="match status" value="1"/>
</dbReference>
<dbReference type="GO" id="GO:0005524">
    <property type="term" value="F:ATP binding"/>
    <property type="evidence" value="ECO:0007669"/>
    <property type="project" value="UniProtKB-KW"/>
</dbReference>
<dbReference type="Pfam" id="PF17857">
    <property type="entry name" value="AAA_lid_1"/>
    <property type="match status" value="1"/>
</dbReference>
<dbReference type="FunFam" id="3.10.490.20:FF:000001">
    <property type="entry name" value="dynein heavy chain 7, axonemal"/>
    <property type="match status" value="1"/>
</dbReference>
<keyword evidence="12" id="KW-0969">Cilium</keyword>
<dbReference type="FunFam" id="1.20.58.1120:FF:000005">
    <property type="entry name" value="Dynein, axonemal, heavy chain 12"/>
    <property type="match status" value="1"/>
</dbReference>
<evidence type="ECO:0000256" key="10">
    <source>
        <dbReference type="ARBA" id="ARBA00023017"/>
    </source>
</evidence>
<evidence type="ECO:0000256" key="6">
    <source>
        <dbReference type="ARBA" id="ARBA00022737"/>
    </source>
</evidence>
<dbReference type="Pfam" id="PF17852">
    <property type="entry name" value="Dynein_AAA_lid"/>
    <property type="match status" value="1"/>
</dbReference>
<dbReference type="InterPro" id="IPR043160">
    <property type="entry name" value="Dynein_C_barrel"/>
</dbReference>
<dbReference type="Gene3D" id="1.10.287.2620">
    <property type="match status" value="1"/>
</dbReference>
<dbReference type="InterPro" id="IPR013602">
    <property type="entry name" value="Dynein_heavy_linker"/>
</dbReference>
<dbReference type="FunCoup" id="E2BQB0">
    <property type="interactions" value="50"/>
</dbReference>
<dbReference type="InterPro" id="IPR041589">
    <property type="entry name" value="DNAH3_AAA_lid_1"/>
</dbReference>
<keyword evidence="9" id="KW-0282">Flagellum</keyword>
<dbReference type="Gene3D" id="1.20.58.1120">
    <property type="match status" value="1"/>
</dbReference>
<dbReference type="Pfam" id="PF18198">
    <property type="entry name" value="AAA_lid_11"/>
    <property type="match status" value="1"/>
</dbReference>
<dbReference type="GO" id="GO:0045505">
    <property type="term" value="F:dynein intermediate chain binding"/>
    <property type="evidence" value="ECO:0007669"/>
    <property type="project" value="InterPro"/>
</dbReference>
<keyword evidence="15" id="KW-0966">Cell projection</keyword>
<keyword evidence="13" id="KW-0505">Motor protein</keyword>
<proteinExistence type="inferred from homology"/>
<dbReference type="GO" id="GO:0031514">
    <property type="term" value="C:motile cilium"/>
    <property type="evidence" value="ECO:0007669"/>
    <property type="project" value="UniProtKB-SubCell"/>
</dbReference>
<dbReference type="Gene3D" id="3.20.180.20">
    <property type="entry name" value="Dynein heavy chain, N-terminal domain 2"/>
    <property type="match status" value="1"/>
</dbReference>
<dbReference type="InterPro" id="IPR041228">
    <property type="entry name" value="Dynein_C"/>
</dbReference>
<evidence type="ECO:0000256" key="12">
    <source>
        <dbReference type="ARBA" id="ARBA00023069"/>
    </source>
</evidence>
<keyword evidence="7" id="KW-0547">Nucleotide-binding</keyword>
<dbReference type="InterPro" id="IPR043157">
    <property type="entry name" value="Dynein_AAA1S"/>
</dbReference>
<dbReference type="FunFam" id="1.20.1270.280:FF:000001">
    <property type="entry name" value="dynein heavy chain 7, axonemal"/>
    <property type="match status" value="1"/>
</dbReference>
<dbReference type="InterPro" id="IPR027417">
    <property type="entry name" value="P-loop_NTPase"/>
</dbReference>
<dbReference type="InterPro" id="IPR042228">
    <property type="entry name" value="Dynein_linker_3"/>
</dbReference>
<evidence type="ECO:0000256" key="2">
    <source>
        <dbReference type="ARBA" id="ARBA00004430"/>
    </source>
</evidence>
<dbReference type="InterPro" id="IPR024317">
    <property type="entry name" value="Dynein_heavy_chain_D4_dom"/>
</dbReference>
<dbReference type="Proteomes" id="UP000008237">
    <property type="component" value="Unassembled WGS sequence"/>
</dbReference>
<dbReference type="InterPro" id="IPR024743">
    <property type="entry name" value="Dynein_HC_stalk"/>
</dbReference>
<evidence type="ECO:0000256" key="11">
    <source>
        <dbReference type="ARBA" id="ARBA00023054"/>
    </source>
</evidence>
<dbReference type="FunFam" id="3.40.50.300:FF:000044">
    <property type="entry name" value="Dynein heavy chain 5, axonemal"/>
    <property type="match status" value="1"/>
</dbReference>
<dbReference type="InterPro" id="IPR035699">
    <property type="entry name" value="AAA_6"/>
</dbReference>
<dbReference type="Gene3D" id="1.10.472.130">
    <property type="match status" value="1"/>
</dbReference>
<dbReference type="GO" id="GO:0003341">
    <property type="term" value="P:cilium movement"/>
    <property type="evidence" value="ECO:0007669"/>
    <property type="project" value="UniProtKB-ARBA"/>
</dbReference>
<dbReference type="FunFam" id="1.20.920.20:FF:000006">
    <property type="entry name" value="Dynein, axonemal, heavy chain 6"/>
    <property type="match status" value="1"/>
</dbReference>
<dbReference type="Gene3D" id="1.10.8.1220">
    <property type="match status" value="1"/>
</dbReference>
<dbReference type="SUPFAM" id="SSF52540">
    <property type="entry name" value="P-loop containing nucleoside triphosphate hydrolases"/>
    <property type="match status" value="4"/>
</dbReference>
<dbReference type="Pfam" id="PF12780">
    <property type="entry name" value="AAA_8"/>
    <property type="match status" value="1"/>
</dbReference>
<dbReference type="FunFam" id="1.10.8.1220:FF:000001">
    <property type="entry name" value="Dynein axonemal heavy chain 5"/>
    <property type="match status" value="1"/>
</dbReference>
<dbReference type="Gene3D" id="1.20.920.30">
    <property type="match status" value="1"/>
</dbReference>
<dbReference type="Gene3D" id="1.10.8.710">
    <property type="match status" value="1"/>
</dbReference>
<comment type="similarity">
    <text evidence="3">Belongs to the dynein heavy chain family.</text>
</comment>
<evidence type="ECO:0000313" key="18">
    <source>
        <dbReference type="EMBL" id="EFN82164.1"/>
    </source>
</evidence>
<comment type="subcellular location">
    <subcellularLocation>
        <location evidence="1">Cell projection</location>
        <location evidence="1">Cilium</location>
        <location evidence="1">Flagellum</location>
    </subcellularLocation>
    <subcellularLocation>
        <location evidence="2">Cytoplasm</location>
        <location evidence="2">Cytoskeleton</location>
        <location evidence="2">Cilium axoneme</location>
    </subcellularLocation>
</comment>
<dbReference type="GO" id="GO:0051959">
    <property type="term" value="F:dynein light intermediate chain binding"/>
    <property type="evidence" value="ECO:0007669"/>
    <property type="project" value="InterPro"/>
</dbReference>
<gene>
    <name evidence="18" type="ORF">EAI_09563</name>
</gene>
<evidence type="ECO:0000256" key="14">
    <source>
        <dbReference type="ARBA" id="ARBA00023212"/>
    </source>
</evidence>
<evidence type="ECO:0000256" key="15">
    <source>
        <dbReference type="ARBA" id="ARBA00023273"/>
    </source>
</evidence>
<dbReference type="Gene3D" id="1.20.140.100">
    <property type="entry name" value="Dynein heavy chain, N-terminal domain 2"/>
    <property type="match status" value="1"/>
</dbReference>
<dbReference type="InterPro" id="IPR041658">
    <property type="entry name" value="AAA_lid_11"/>
</dbReference>
<dbReference type="OMA" id="VKIVMAY"/>
<evidence type="ECO:0000256" key="7">
    <source>
        <dbReference type="ARBA" id="ARBA00022741"/>
    </source>
</evidence>
<dbReference type="InterPro" id="IPR026983">
    <property type="entry name" value="DHC"/>
</dbReference>
<dbReference type="STRING" id="610380.E2BQB0"/>
<dbReference type="Pfam" id="PF12781">
    <property type="entry name" value="AAA_9"/>
    <property type="match status" value="1"/>
</dbReference>
<dbReference type="Pfam" id="PF12777">
    <property type="entry name" value="MT"/>
    <property type="match status" value="1"/>
</dbReference>
<dbReference type="OrthoDB" id="10251809at2759"/>
<evidence type="ECO:0000256" key="13">
    <source>
        <dbReference type="ARBA" id="ARBA00023175"/>
    </source>
</evidence>
<evidence type="ECO:0000256" key="5">
    <source>
        <dbReference type="ARBA" id="ARBA00022701"/>
    </source>
</evidence>